<dbReference type="GO" id="GO:0006351">
    <property type="term" value="P:DNA-templated transcription"/>
    <property type="evidence" value="ECO:0007669"/>
    <property type="project" value="InterPro"/>
</dbReference>
<dbReference type="EMBL" id="LAIR01000002">
    <property type="protein sequence ID" value="KNX36510.1"/>
    <property type="molecule type" value="Genomic_DNA"/>
</dbReference>
<dbReference type="PANTHER" id="PTHR30319:SF1">
    <property type="entry name" value="TRANSCRIPTIONAL REPRESSOR PAAX"/>
    <property type="match status" value="1"/>
</dbReference>
<dbReference type="Gene3D" id="1.10.10.10">
    <property type="entry name" value="Winged helix-like DNA-binding domain superfamily/Winged helix DNA-binding domain"/>
    <property type="match status" value="1"/>
</dbReference>
<dbReference type="Gene3D" id="1.20.58.1460">
    <property type="match status" value="1"/>
</dbReference>
<dbReference type="InterPro" id="IPR036388">
    <property type="entry name" value="WH-like_DNA-bd_sf"/>
</dbReference>
<evidence type="ECO:0000259" key="2">
    <source>
        <dbReference type="Pfam" id="PF08223"/>
    </source>
</evidence>
<dbReference type="Proteomes" id="UP000037397">
    <property type="component" value="Unassembled WGS sequence"/>
</dbReference>
<evidence type="ECO:0000259" key="3">
    <source>
        <dbReference type="Pfam" id="PF20803"/>
    </source>
</evidence>
<comment type="caution">
    <text evidence="4">The sequence shown here is derived from an EMBL/GenBank/DDBJ whole genome shotgun (WGS) entry which is preliminary data.</text>
</comment>
<dbReference type="RefSeq" id="WP_050668772.1">
    <property type="nucleotide sequence ID" value="NZ_LAIR01000002.1"/>
</dbReference>
<dbReference type="PIRSF" id="PIRSF020623">
    <property type="entry name" value="PaaX"/>
    <property type="match status" value="1"/>
</dbReference>
<feature type="domain" description="Transcriptional repressor PaaX-like C-terminal" evidence="2">
    <location>
        <begin position="165"/>
        <end position="253"/>
    </location>
</feature>
<dbReference type="InterPro" id="IPR011965">
    <property type="entry name" value="PaaX_trns_reg"/>
</dbReference>
<dbReference type="AlphaFoldDB" id="A0A0L6CG00"/>
<keyword evidence="5" id="KW-1185">Reference proteome</keyword>
<dbReference type="Pfam" id="PF08223">
    <property type="entry name" value="PaaX_C"/>
    <property type="match status" value="1"/>
</dbReference>
<dbReference type="OrthoDB" id="2270427at2"/>
<dbReference type="Pfam" id="PF20803">
    <property type="entry name" value="PaaX_M"/>
    <property type="match status" value="1"/>
</dbReference>
<dbReference type="PATRIC" id="fig|1631356.3.peg.739"/>
<proteinExistence type="predicted"/>
<dbReference type="Pfam" id="PF07848">
    <property type="entry name" value="PaaX"/>
    <property type="match status" value="1"/>
</dbReference>
<feature type="domain" description="Transcriptional repressor PaaX-like central Cas2-like" evidence="3">
    <location>
        <begin position="88"/>
        <end position="136"/>
    </location>
</feature>
<dbReference type="InterPro" id="IPR012906">
    <property type="entry name" value="PaaX-like_N"/>
</dbReference>
<dbReference type="PANTHER" id="PTHR30319">
    <property type="entry name" value="PHENYLACETIC ACID REGULATOR-RELATED TRANSCRIPTIONAL REPRESSOR"/>
    <property type="match status" value="1"/>
</dbReference>
<organism evidence="4 5">
    <name type="scientific">Luteipulveratus halotolerans</name>
    <dbReference type="NCBI Taxonomy" id="1631356"/>
    <lineage>
        <taxon>Bacteria</taxon>
        <taxon>Bacillati</taxon>
        <taxon>Actinomycetota</taxon>
        <taxon>Actinomycetes</taxon>
        <taxon>Micrococcales</taxon>
        <taxon>Dermacoccaceae</taxon>
        <taxon>Luteipulveratus</taxon>
    </lineage>
</organism>
<feature type="domain" description="Transcriptional repressor PaaX-like N-terminal" evidence="1">
    <location>
        <begin position="3"/>
        <end position="60"/>
    </location>
</feature>
<name>A0A0L6CG00_9MICO</name>
<dbReference type="InterPro" id="IPR048846">
    <property type="entry name" value="PaaX-like_central"/>
</dbReference>
<dbReference type="Gene3D" id="3.30.70.2650">
    <property type="match status" value="1"/>
</dbReference>
<dbReference type="InterPro" id="IPR013225">
    <property type="entry name" value="PaaX_C"/>
</dbReference>
<gene>
    <name evidence="4" type="ORF">VV01_04035</name>
</gene>
<dbReference type="STRING" id="1631356.VV01_04035"/>
<reference evidence="5" key="1">
    <citation type="submission" date="2015-03" db="EMBL/GenBank/DDBJ databases">
        <title>Luteipulveratus halotolerans sp. nov., a novel actinobacterium (Dermacoccaceae) from Sarawak, Malaysia.</title>
        <authorList>
            <person name="Juboi H."/>
            <person name="Basik A."/>
            <person name="Shamsul S.S."/>
            <person name="Arnold P."/>
            <person name="Schmitt E.K."/>
            <person name="Sanglier J.-J."/>
            <person name="Yeo T."/>
        </authorList>
    </citation>
    <scope>NUCLEOTIDE SEQUENCE [LARGE SCALE GENOMIC DNA]</scope>
    <source>
        <strain evidence="5">C296001</strain>
    </source>
</reference>
<evidence type="ECO:0000259" key="1">
    <source>
        <dbReference type="Pfam" id="PF07848"/>
    </source>
</evidence>
<evidence type="ECO:0000313" key="5">
    <source>
        <dbReference type="Proteomes" id="UP000037397"/>
    </source>
</evidence>
<accession>A0A0L6CG00</accession>
<evidence type="ECO:0000313" key="4">
    <source>
        <dbReference type="EMBL" id="KNX36510.1"/>
    </source>
</evidence>
<protein>
    <recommendedName>
        <fullName evidence="6">PaaX family transcriptional regulator</fullName>
    </recommendedName>
</protein>
<evidence type="ECO:0008006" key="6">
    <source>
        <dbReference type="Google" id="ProtNLM"/>
    </source>
</evidence>
<sequence>MHARSAVFDLYGDHLAERGGWAPIAAVVRLLAAVDVAAPAVRTAVSRLSREDWLEPQERDGVRGYATTPRAQRRLRSAWDRIYRTAPAPWDGSWHVVVVEHVADRSRRDRITASLGYLGYARMATDTWVGPRRSDELDTALEGQRTRSFSGRLDGDGAALARDLWDLRGLSRAYDGFLRSAERLTGRVDDLVRQPEEAFAVRTTLVHEWRKFLFDDPGLPPEVLPDDWAGHAAAERFDELTRALRPAASAYVDACLVGDPDTVQQTPAALQSSD</sequence>